<accession>A0A1M4SGY5</accession>
<evidence type="ECO:0000313" key="1">
    <source>
        <dbReference type="EMBL" id="SHE31257.1"/>
    </source>
</evidence>
<dbReference type="Proteomes" id="UP000184462">
    <property type="component" value="Unassembled WGS sequence"/>
</dbReference>
<dbReference type="AlphaFoldDB" id="A0A1M4SGY5"/>
<dbReference type="STRING" id="1155689.SAMN05444278_101144"/>
<dbReference type="EMBL" id="FQTW01000001">
    <property type="protein sequence ID" value="SHE31257.1"/>
    <property type="molecule type" value="Genomic_DNA"/>
</dbReference>
<proteinExistence type="predicted"/>
<name>A0A1M4SGY5_9FLAO</name>
<keyword evidence="2" id="KW-1185">Reference proteome</keyword>
<gene>
    <name evidence="1" type="ORF">SAMN05444278_101144</name>
</gene>
<organism evidence="1 2">
    <name type="scientific">Psychroflexus salarius</name>
    <dbReference type="NCBI Taxonomy" id="1155689"/>
    <lineage>
        <taxon>Bacteria</taxon>
        <taxon>Pseudomonadati</taxon>
        <taxon>Bacteroidota</taxon>
        <taxon>Flavobacteriia</taxon>
        <taxon>Flavobacteriales</taxon>
        <taxon>Flavobacteriaceae</taxon>
        <taxon>Psychroflexus</taxon>
    </lineage>
</organism>
<protein>
    <submittedName>
        <fullName evidence="1">Uncharacterized protein</fullName>
    </submittedName>
</protein>
<evidence type="ECO:0000313" key="2">
    <source>
        <dbReference type="Proteomes" id="UP000184462"/>
    </source>
</evidence>
<sequence>MCYSLTYINAAFVRDLTNTKHDDVNVLFSYNANLTISLTSTNYF</sequence>
<reference evidence="1 2" key="1">
    <citation type="submission" date="2016-11" db="EMBL/GenBank/DDBJ databases">
        <authorList>
            <person name="Jaros S."/>
            <person name="Januszkiewicz K."/>
            <person name="Wedrychowicz H."/>
        </authorList>
    </citation>
    <scope>NUCLEOTIDE SEQUENCE [LARGE SCALE GENOMIC DNA]</scope>
    <source>
        <strain evidence="1 2">DSM 25661</strain>
    </source>
</reference>